<dbReference type="Proteomes" id="UP001062165">
    <property type="component" value="Chromosome"/>
</dbReference>
<keyword evidence="4" id="KW-1185">Reference proteome</keyword>
<dbReference type="InterPro" id="IPR010621">
    <property type="entry name" value="DUF1214"/>
</dbReference>
<organism evidence="3 4">
    <name type="scientific">Reichenbachiella carrageenanivorans</name>
    <dbReference type="NCBI Taxonomy" id="2979869"/>
    <lineage>
        <taxon>Bacteria</taxon>
        <taxon>Pseudomonadati</taxon>
        <taxon>Bacteroidota</taxon>
        <taxon>Cytophagia</taxon>
        <taxon>Cytophagales</taxon>
        <taxon>Reichenbachiellaceae</taxon>
        <taxon>Reichenbachiella</taxon>
    </lineage>
</organism>
<dbReference type="Gene3D" id="2.60.120.600">
    <property type="entry name" value="Domain of unknown function DUF1214, C-terminal domain"/>
    <property type="match status" value="1"/>
</dbReference>
<protein>
    <submittedName>
        <fullName evidence="3">DUF1254 domain-containing protein</fullName>
    </submittedName>
</protein>
<dbReference type="InterPro" id="IPR037049">
    <property type="entry name" value="DUF1214_C_sf"/>
</dbReference>
<dbReference type="Pfam" id="PF06863">
    <property type="entry name" value="DUF1254"/>
    <property type="match status" value="1"/>
</dbReference>
<dbReference type="InterPro" id="IPR010679">
    <property type="entry name" value="DUF1254"/>
</dbReference>
<dbReference type="PANTHER" id="PTHR36509:SF3">
    <property type="entry name" value="SIGNAL PEPTIDE PROTEIN"/>
    <property type="match status" value="1"/>
</dbReference>
<dbReference type="RefSeq" id="WP_263049700.1">
    <property type="nucleotide sequence ID" value="NZ_CP106735.1"/>
</dbReference>
<evidence type="ECO:0000313" key="3">
    <source>
        <dbReference type="EMBL" id="UXX77953.1"/>
    </source>
</evidence>
<dbReference type="Pfam" id="PF06742">
    <property type="entry name" value="DUF1214"/>
    <property type="match status" value="1"/>
</dbReference>
<reference evidence="3" key="1">
    <citation type="submission" date="2022-10" db="EMBL/GenBank/DDBJ databases">
        <title>Comparative genomics and taxonomic characterization of three novel marine species of genus Reichenbachiella exhibiting antioxidant and polysaccharide degradation activities.</title>
        <authorList>
            <person name="Muhammad N."/>
            <person name="Lee Y.-J."/>
            <person name="Ko J."/>
            <person name="Kim S.-G."/>
        </authorList>
    </citation>
    <scope>NUCLEOTIDE SEQUENCE</scope>
    <source>
        <strain evidence="3">Wsw4-B4</strain>
    </source>
</reference>
<accession>A0ABY6CYQ7</accession>
<proteinExistence type="predicted"/>
<dbReference type="PANTHER" id="PTHR36509">
    <property type="entry name" value="BLL3101 PROTEIN"/>
    <property type="match status" value="1"/>
</dbReference>
<evidence type="ECO:0000313" key="4">
    <source>
        <dbReference type="Proteomes" id="UP001062165"/>
    </source>
</evidence>
<sequence length="515" mass="57650">MKNHILNLSLATAVLLTACQRQEKQQSAATEPNHYESLASLPLEGGYPTAEVSRTLDEELYFQRATQTYLWALPAVNMYAMKEGLGKTFGEGYNVISVFEKRLKPQTIITTPNSDVIYALGFADLSKTGPLVLDVPPMLQGLLDDFWHRPLEGPERPDGTRFLGDIGFPGPDRGKGGKYLIVPEGYDGEVPEGYYLYTSKTNGVFIFQRGFFQSVDNLQPGVDAVQGIKIYPLEGEAKPMDFQQASDIPSYALFAHDYSYFEMLNRFIQSDRVDNIDPYMHGTLAAMGIKKGGKFNPTARQKELLGQAAETAWRMAKNIAANFDGEPDGLWWNDRKWVAHAHTELDDFMHTLIDEEFRDRVTKHTDVNAKAHMYINHYSISTGMMSSIVGLGAKYGNAYKDSEGNYLMGENSYEITFPADMPAKLFTSLTLYDAETAAGVDAEGQVYPSLNTMNELVANEDGSVTFFIGPDNPDNKSNFIKTVPGRGWFSLFRFYGPEQAFFDRTYKPGDFVKVK</sequence>
<evidence type="ECO:0000259" key="2">
    <source>
        <dbReference type="Pfam" id="PF06863"/>
    </source>
</evidence>
<dbReference type="Gene3D" id="1.10.3360.10">
    <property type="entry name" value="VPA0735-like domain"/>
    <property type="match status" value="1"/>
</dbReference>
<gene>
    <name evidence="3" type="ORF">N7E81_11315</name>
</gene>
<name>A0ABY6CYQ7_9BACT</name>
<dbReference type="PROSITE" id="PS51257">
    <property type="entry name" value="PROKAR_LIPOPROTEIN"/>
    <property type="match status" value="1"/>
</dbReference>
<feature type="domain" description="DUF1254" evidence="2">
    <location>
        <begin position="94"/>
        <end position="232"/>
    </location>
</feature>
<evidence type="ECO:0000259" key="1">
    <source>
        <dbReference type="Pfam" id="PF06742"/>
    </source>
</evidence>
<dbReference type="EMBL" id="CP106735">
    <property type="protein sequence ID" value="UXX77953.1"/>
    <property type="molecule type" value="Genomic_DNA"/>
</dbReference>
<dbReference type="Gene3D" id="2.60.40.1610">
    <property type="entry name" value="Domain of unknown function DUF1254"/>
    <property type="match status" value="1"/>
</dbReference>
<dbReference type="InterPro" id="IPR037050">
    <property type="entry name" value="DUF1254_sf"/>
</dbReference>
<feature type="domain" description="DUF1214" evidence="1">
    <location>
        <begin position="393"/>
        <end position="499"/>
    </location>
</feature>
<dbReference type="SUPFAM" id="SSF160935">
    <property type="entry name" value="VPA0735-like"/>
    <property type="match status" value="1"/>
</dbReference>